<name>A0A953JBN6_9BACT</name>
<dbReference type="Proteomes" id="UP000705867">
    <property type="component" value="Unassembled WGS sequence"/>
</dbReference>
<evidence type="ECO:0000259" key="12">
    <source>
        <dbReference type="SMART" id="SM00642"/>
    </source>
</evidence>
<dbReference type="NCBIfam" id="TIGR01515">
    <property type="entry name" value="branching_enzym"/>
    <property type="match status" value="1"/>
</dbReference>
<dbReference type="FunFam" id="3.20.20.80:FF:000003">
    <property type="entry name" value="1,4-alpha-glucan branching enzyme GlgB"/>
    <property type="match status" value="1"/>
</dbReference>
<protein>
    <recommendedName>
        <fullName evidence="10">1,4-alpha-glucan branching enzyme GlgB</fullName>
        <ecNumber evidence="10">2.4.1.18</ecNumber>
    </recommendedName>
    <alternativeName>
        <fullName evidence="10">1,4-alpha-D-glucan:1,4-alpha-D-glucan 6-glucosyl-transferase</fullName>
    </alternativeName>
    <alternativeName>
        <fullName evidence="10">Alpha-(1-&gt;4)-glucan branching enzyme</fullName>
    </alternativeName>
    <alternativeName>
        <fullName evidence="10">Glycogen branching enzyme</fullName>
        <shortName evidence="10">BE</shortName>
    </alternativeName>
</protein>
<dbReference type="Gene3D" id="2.60.40.1180">
    <property type="entry name" value="Golgi alpha-mannosidase II"/>
    <property type="match status" value="1"/>
</dbReference>
<evidence type="ECO:0000256" key="8">
    <source>
        <dbReference type="ARBA" id="ARBA00023056"/>
    </source>
</evidence>
<keyword evidence="8 10" id="KW-0320">Glycogen biosynthesis</keyword>
<dbReference type="CDD" id="cd02855">
    <property type="entry name" value="E_set_GBE_prok_N"/>
    <property type="match status" value="1"/>
</dbReference>
<gene>
    <name evidence="10 13" type="primary">glgB</name>
    <name evidence="13" type="ORF">K8I29_05700</name>
</gene>
<dbReference type="NCBIfam" id="NF008967">
    <property type="entry name" value="PRK12313.1"/>
    <property type="match status" value="1"/>
</dbReference>
<dbReference type="InterPro" id="IPR013780">
    <property type="entry name" value="Glyco_hydro_b"/>
</dbReference>
<evidence type="ECO:0000256" key="11">
    <source>
        <dbReference type="PIRSR" id="PIRSR000463-1"/>
    </source>
</evidence>
<dbReference type="EC" id="2.4.1.18" evidence="10"/>
<dbReference type="InterPro" id="IPR004193">
    <property type="entry name" value="Glyco_hydro_13_N"/>
</dbReference>
<reference evidence="13" key="2">
    <citation type="submission" date="2021-08" db="EMBL/GenBank/DDBJ databases">
        <authorList>
            <person name="Dalcin Martins P."/>
        </authorList>
    </citation>
    <scope>NUCLEOTIDE SEQUENCE</scope>
    <source>
        <strain evidence="13">MAG_39</strain>
    </source>
</reference>
<evidence type="ECO:0000256" key="3">
    <source>
        <dbReference type="ARBA" id="ARBA00004964"/>
    </source>
</evidence>
<dbReference type="GO" id="GO:0004553">
    <property type="term" value="F:hydrolase activity, hydrolyzing O-glycosyl compounds"/>
    <property type="evidence" value="ECO:0007669"/>
    <property type="project" value="InterPro"/>
</dbReference>
<comment type="caution">
    <text evidence="13">The sequence shown here is derived from an EMBL/GenBank/DDBJ whole genome shotgun (WGS) entry which is preliminary data.</text>
</comment>
<comment type="function">
    <text evidence="2 10">Catalyzes the formation of the alpha-1,6-glucosidic linkages in glycogen by scission of a 1,4-alpha-linked oligosaccharide from growing alpha-1,4-glucan chains and the subsequent attachment of the oligosaccharide to the alpha-1,6 position.</text>
</comment>
<comment type="similarity">
    <text evidence="4 10">Belongs to the glycosyl hydrolase 13 family. GlgB subfamily.</text>
</comment>
<dbReference type="CDD" id="cd11322">
    <property type="entry name" value="AmyAc_Glg_BE"/>
    <property type="match status" value="1"/>
</dbReference>
<dbReference type="PANTHER" id="PTHR43651">
    <property type="entry name" value="1,4-ALPHA-GLUCAN-BRANCHING ENZYME"/>
    <property type="match status" value="1"/>
</dbReference>
<dbReference type="Gene3D" id="3.20.20.80">
    <property type="entry name" value="Glycosidases"/>
    <property type="match status" value="1"/>
</dbReference>
<dbReference type="InterPro" id="IPR054169">
    <property type="entry name" value="GlgB_N"/>
</dbReference>
<evidence type="ECO:0000313" key="14">
    <source>
        <dbReference type="Proteomes" id="UP000705867"/>
    </source>
</evidence>
<dbReference type="InterPro" id="IPR006047">
    <property type="entry name" value="GH13_cat_dom"/>
</dbReference>
<dbReference type="Pfam" id="PF22019">
    <property type="entry name" value="GlgB_N"/>
    <property type="match status" value="1"/>
</dbReference>
<feature type="domain" description="Glycosyl hydrolase family 13 catalytic" evidence="12">
    <location>
        <begin position="253"/>
        <end position="594"/>
    </location>
</feature>
<dbReference type="PIRSF" id="PIRSF000463">
    <property type="entry name" value="GlgB"/>
    <property type="match status" value="1"/>
</dbReference>
<dbReference type="InterPro" id="IPR006407">
    <property type="entry name" value="GlgB"/>
</dbReference>
<dbReference type="GO" id="GO:0005978">
    <property type="term" value="P:glycogen biosynthetic process"/>
    <property type="evidence" value="ECO:0007669"/>
    <property type="project" value="UniProtKB-UniRule"/>
</dbReference>
<dbReference type="Pfam" id="PF02806">
    <property type="entry name" value="Alpha-amylase_C"/>
    <property type="match status" value="1"/>
</dbReference>
<dbReference type="InterPro" id="IPR037439">
    <property type="entry name" value="Branching_enzy"/>
</dbReference>
<dbReference type="InterPro" id="IPR013783">
    <property type="entry name" value="Ig-like_fold"/>
</dbReference>
<comment type="subunit">
    <text evidence="10">Monomer.</text>
</comment>
<keyword evidence="9 10" id="KW-0119">Carbohydrate metabolism</keyword>
<proteinExistence type="inferred from homology"/>
<evidence type="ECO:0000313" key="13">
    <source>
        <dbReference type="EMBL" id="MBZ0155695.1"/>
    </source>
</evidence>
<evidence type="ECO:0000256" key="4">
    <source>
        <dbReference type="ARBA" id="ARBA00009000"/>
    </source>
</evidence>
<dbReference type="SUPFAM" id="SSF51011">
    <property type="entry name" value="Glycosyl hydrolase domain"/>
    <property type="match status" value="1"/>
</dbReference>
<evidence type="ECO:0000256" key="1">
    <source>
        <dbReference type="ARBA" id="ARBA00000826"/>
    </source>
</evidence>
<evidence type="ECO:0000256" key="7">
    <source>
        <dbReference type="ARBA" id="ARBA00022679"/>
    </source>
</evidence>
<dbReference type="Pfam" id="PF02922">
    <property type="entry name" value="CBM_48"/>
    <property type="match status" value="1"/>
</dbReference>
<dbReference type="GO" id="GO:0005829">
    <property type="term" value="C:cytosol"/>
    <property type="evidence" value="ECO:0007669"/>
    <property type="project" value="TreeGrafter"/>
</dbReference>
<dbReference type="AlphaFoldDB" id="A0A953JBN6"/>
<keyword evidence="7 10" id="KW-0808">Transferase</keyword>
<dbReference type="SUPFAM" id="SSF51445">
    <property type="entry name" value="(Trans)glycosidases"/>
    <property type="match status" value="1"/>
</dbReference>
<dbReference type="InterPro" id="IPR014756">
    <property type="entry name" value="Ig_E-set"/>
</dbReference>
<dbReference type="NCBIfam" id="NF003811">
    <property type="entry name" value="PRK05402.1"/>
    <property type="match status" value="1"/>
</dbReference>
<organism evidence="13 14">
    <name type="scientific">Candidatus Nitrobium versatile</name>
    <dbReference type="NCBI Taxonomy" id="2884831"/>
    <lineage>
        <taxon>Bacteria</taxon>
        <taxon>Pseudomonadati</taxon>
        <taxon>Nitrospirota</taxon>
        <taxon>Nitrospiria</taxon>
        <taxon>Nitrospirales</taxon>
        <taxon>Nitrospiraceae</taxon>
        <taxon>Candidatus Nitrobium</taxon>
    </lineage>
</organism>
<comment type="pathway">
    <text evidence="3 10">Glycan biosynthesis; glycogen biosynthesis.</text>
</comment>
<evidence type="ECO:0000256" key="5">
    <source>
        <dbReference type="ARBA" id="ARBA00022600"/>
    </source>
</evidence>
<dbReference type="InterPro" id="IPR006048">
    <property type="entry name" value="A-amylase/branching_C"/>
</dbReference>
<reference evidence="13" key="1">
    <citation type="journal article" date="2021" name="bioRxiv">
        <title>Unraveling nitrogen, sulfur and carbon metabolic pathways and microbial community transcriptional responses to substrate deprivation and toxicity stresses in a bioreactor mimicking anoxic brackish coastal sediment conditions.</title>
        <authorList>
            <person name="Martins P.D."/>
            <person name="Echeveste M.J."/>
            <person name="Arshad A."/>
            <person name="Kurth J."/>
            <person name="Ouboter H."/>
            <person name="Jetten M.S.M."/>
            <person name="Welte C.U."/>
        </authorList>
    </citation>
    <scope>NUCLEOTIDE SEQUENCE</scope>
    <source>
        <strain evidence="13">MAG_39</strain>
    </source>
</reference>
<dbReference type="InterPro" id="IPR044143">
    <property type="entry name" value="GlgB_N_E_set_prok"/>
</dbReference>
<dbReference type="FunFam" id="2.60.40.1180:FF:000002">
    <property type="entry name" value="1,4-alpha-glucan branching enzyme GlgB"/>
    <property type="match status" value="1"/>
</dbReference>
<dbReference type="GO" id="GO:0043169">
    <property type="term" value="F:cation binding"/>
    <property type="evidence" value="ECO:0007669"/>
    <property type="project" value="InterPro"/>
</dbReference>
<dbReference type="InterPro" id="IPR017853">
    <property type="entry name" value="GH"/>
</dbReference>
<evidence type="ECO:0000256" key="10">
    <source>
        <dbReference type="HAMAP-Rule" id="MF_00685"/>
    </source>
</evidence>
<evidence type="ECO:0000256" key="2">
    <source>
        <dbReference type="ARBA" id="ARBA00002953"/>
    </source>
</evidence>
<sequence length="733" mass="85379">MNSNGLIKGFLNGAEVNPFDIFGLHVLDKGVCVRAFLPEAKEAKVIRNPGTAEESVLPLRKKHKEGIFELLWEGETKPFKYKFRIVTHWGESREFHDPYSFPPLLTSYDLHLIGEGTHYKNYEKLGAHLKEIEGIQGVRFAVWAPNAKRVSVVGDFNGWDVRRHLMRMLESSGVWEIFIPGLAEGEVYKFHIESKHHNHREMKADPFGFFFEMRPKTAAVVYDIEDKHTWQDTEWMSGRRQRNWLDSPLSIYEVHLGSWMRVPEEDGRFLTYRELADKLIPYVKELGFTHIELLPIAEHPLDASWGYQTIGYYAPTSRFGKPDDFMFFIDQCHQNGIGVFVDWVPAHFPKDAHGLAFFDGTFLYEHADPRRGEHRDWGTLIFNYGRNEVKNYLISNALFWLDKYHIDGLRVDAVASMLYLDYSREPGEWVSNRYGGNENLEAIDFLKTFNEVVHHYHPGVLTIAEESTAWPGVSRPTYLGGLGFSLKWNMGWMHDTLGYFSKDPVHRKYHINNLTFSMIYAFTENFILPFSHDEVVYGKRSMLSKMPGDRWQQFANLRALYGYMFGHPGKKLIFMGSEFGQWNEWDFDTSLDWHLLQYEPHQKLLRYVSDLNHLYRTEPAMYEVCHEWHGFEWIDFHDHDNCILSFIRKAKHQEDFLVFVFNLTPVPRTGYRIGVPRGGYYRELFNSDSTYYGGSDMGNGGGVTADEISSHERFPYSLSLTLPPLSALILKPE</sequence>
<dbReference type="SUPFAM" id="SSF81296">
    <property type="entry name" value="E set domains"/>
    <property type="match status" value="2"/>
</dbReference>
<feature type="active site" description="Proton donor" evidence="10 11">
    <location>
        <position position="465"/>
    </location>
</feature>
<dbReference type="FunFam" id="2.60.40.10:FF:000169">
    <property type="entry name" value="1,4-alpha-glucan branching enzyme GlgB"/>
    <property type="match status" value="1"/>
</dbReference>
<dbReference type="PANTHER" id="PTHR43651:SF3">
    <property type="entry name" value="1,4-ALPHA-GLUCAN-BRANCHING ENZYME"/>
    <property type="match status" value="1"/>
</dbReference>
<dbReference type="GO" id="GO:0003844">
    <property type="term" value="F:1,4-alpha-glucan branching enzyme activity"/>
    <property type="evidence" value="ECO:0007669"/>
    <property type="project" value="UniProtKB-UniRule"/>
</dbReference>
<evidence type="ECO:0000256" key="6">
    <source>
        <dbReference type="ARBA" id="ARBA00022676"/>
    </source>
</evidence>
<dbReference type="HAMAP" id="MF_00685">
    <property type="entry name" value="GlgB"/>
    <property type="match status" value="1"/>
</dbReference>
<keyword evidence="6 10" id="KW-0328">Glycosyltransferase</keyword>
<keyword evidence="5 10" id="KW-0321">Glycogen metabolism</keyword>
<dbReference type="Pfam" id="PF00128">
    <property type="entry name" value="Alpha-amylase"/>
    <property type="match status" value="2"/>
</dbReference>
<comment type="catalytic activity">
    <reaction evidence="1 10">
        <text>Transfers a segment of a (1-&gt;4)-alpha-D-glucan chain to a primary hydroxy group in a similar glucan chain.</text>
        <dbReference type="EC" id="2.4.1.18"/>
    </reaction>
</comment>
<dbReference type="Gene3D" id="2.60.40.10">
    <property type="entry name" value="Immunoglobulins"/>
    <property type="match status" value="2"/>
</dbReference>
<evidence type="ECO:0000256" key="9">
    <source>
        <dbReference type="ARBA" id="ARBA00023277"/>
    </source>
</evidence>
<dbReference type="SMART" id="SM00642">
    <property type="entry name" value="Aamy"/>
    <property type="match status" value="1"/>
</dbReference>
<feature type="active site" description="Nucleophile" evidence="10 11">
    <location>
        <position position="412"/>
    </location>
</feature>
<dbReference type="EMBL" id="JAIOIV010000043">
    <property type="protein sequence ID" value="MBZ0155695.1"/>
    <property type="molecule type" value="Genomic_DNA"/>
</dbReference>
<accession>A0A953JBN6</accession>